<evidence type="ECO:0000256" key="4">
    <source>
        <dbReference type="ARBA" id="ARBA00046271"/>
    </source>
</evidence>
<dbReference type="GO" id="GO:0016559">
    <property type="term" value="P:peroxisome fission"/>
    <property type="evidence" value="ECO:0007669"/>
    <property type="project" value="InterPro"/>
</dbReference>
<keyword evidence="5" id="KW-1185">Reference proteome</keyword>
<dbReference type="InterPro" id="IPR008733">
    <property type="entry name" value="PEX11"/>
</dbReference>
<name>A0A6J1TMT7_FRAOC</name>
<dbReference type="GO" id="GO:0005778">
    <property type="term" value="C:peroxisomal membrane"/>
    <property type="evidence" value="ECO:0007669"/>
    <property type="project" value="UniProtKB-SubCell"/>
</dbReference>
<protein>
    <submittedName>
        <fullName evidence="6">Peroxisomal membrane protein 11B isoform X1</fullName>
    </submittedName>
</protein>
<proteinExistence type="predicted"/>
<evidence type="ECO:0000313" key="5">
    <source>
        <dbReference type="Proteomes" id="UP000504606"/>
    </source>
</evidence>
<dbReference type="PANTHER" id="PTHR12652">
    <property type="entry name" value="PEROXISOMAL BIOGENESIS FACTOR 11"/>
    <property type="match status" value="1"/>
</dbReference>
<dbReference type="KEGG" id="foc:113217311"/>
<evidence type="ECO:0000256" key="3">
    <source>
        <dbReference type="ARBA" id="ARBA00023140"/>
    </source>
</evidence>
<evidence type="ECO:0000313" key="6">
    <source>
        <dbReference type="RefSeq" id="XP_026292935.1"/>
    </source>
</evidence>
<dbReference type="RefSeq" id="XP_026292935.1">
    <property type="nucleotide sequence ID" value="XM_026437150.2"/>
</dbReference>
<dbReference type="Pfam" id="PF05648">
    <property type="entry name" value="PEX11"/>
    <property type="match status" value="1"/>
</dbReference>
<dbReference type="CTD" id="36758"/>
<dbReference type="OrthoDB" id="411017at2759"/>
<dbReference type="Proteomes" id="UP000504606">
    <property type="component" value="Unplaced"/>
</dbReference>
<dbReference type="GeneID" id="113217311"/>
<evidence type="ECO:0000256" key="2">
    <source>
        <dbReference type="ARBA" id="ARBA00023136"/>
    </source>
</evidence>
<dbReference type="PANTHER" id="PTHR12652:SF50">
    <property type="entry name" value="PEROXIN 11"/>
    <property type="match status" value="1"/>
</dbReference>
<keyword evidence="3" id="KW-0576">Peroxisome</keyword>
<accession>A0A6J1TMT7</accession>
<evidence type="ECO:0000256" key="1">
    <source>
        <dbReference type="ARBA" id="ARBA00022593"/>
    </source>
</evidence>
<organism evidence="5 6">
    <name type="scientific">Frankliniella occidentalis</name>
    <name type="common">Western flower thrips</name>
    <name type="synonym">Euthrips occidentalis</name>
    <dbReference type="NCBI Taxonomy" id="133901"/>
    <lineage>
        <taxon>Eukaryota</taxon>
        <taxon>Metazoa</taxon>
        <taxon>Ecdysozoa</taxon>
        <taxon>Arthropoda</taxon>
        <taxon>Hexapoda</taxon>
        <taxon>Insecta</taxon>
        <taxon>Pterygota</taxon>
        <taxon>Neoptera</taxon>
        <taxon>Paraneoptera</taxon>
        <taxon>Thysanoptera</taxon>
        <taxon>Terebrantia</taxon>
        <taxon>Thripoidea</taxon>
        <taxon>Thripidae</taxon>
        <taxon>Frankliniella</taxon>
    </lineage>
</organism>
<comment type="subcellular location">
    <subcellularLocation>
        <location evidence="4">Peroxisome membrane</location>
    </subcellularLocation>
</comment>
<gene>
    <name evidence="6" type="primary">LOC113217311</name>
</gene>
<sequence length="229" mass="25810">METIIKLNNQAAGRDKLARILQYGSRALWYYMQQKKLNHQTIEKLRALEYTFSSFRKLLRLGKCVDVMYTALSSIHYPNITVRVTTTLSRISMSLYLLADHILWIGRTGLCSVNGDRWGKVANKYWMYALFMNLLRDAYEIYRILKIRQIGLSDIISDGCDARKKLASCARDHKDIIVDTVKNACDVVIPMTALGFLNLSPGSVGVFGVISSAAALLTLVDPLLKLTPS</sequence>
<dbReference type="AlphaFoldDB" id="A0A6J1TMT7"/>
<keyword evidence="1" id="KW-0962">Peroxisome biogenesis</keyword>
<reference evidence="6" key="1">
    <citation type="submission" date="2025-08" db="UniProtKB">
        <authorList>
            <consortium name="RefSeq"/>
        </authorList>
    </citation>
    <scope>IDENTIFICATION</scope>
    <source>
        <tissue evidence="6">Whole organism</tissue>
    </source>
</reference>
<keyword evidence="2" id="KW-0472">Membrane</keyword>